<dbReference type="EMBL" id="MN739108">
    <property type="protein sequence ID" value="QHS89285.1"/>
    <property type="molecule type" value="Genomic_DNA"/>
</dbReference>
<sequence length="54" mass="6499">MKLSNMFKTRKNKKMINLTRKQKGGIIKKIRIIETGDQFPKYNSKKKKPKIYKE</sequence>
<dbReference type="AlphaFoldDB" id="A0A6C0BAJ9"/>
<proteinExistence type="predicted"/>
<organism evidence="1">
    <name type="scientific">viral metagenome</name>
    <dbReference type="NCBI Taxonomy" id="1070528"/>
    <lineage>
        <taxon>unclassified sequences</taxon>
        <taxon>metagenomes</taxon>
        <taxon>organismal metagenomes</taxon>
    </lineage>
</organism>
<accession>A0A6C0BAJ9</accession>
<protein>
    <submittedName>
        <fullName evidence="1">Uncharacterized protein</fullName>
    </submittedName>
</protein>
<reference evidence="1" key="1">
    <citation type="journal article" date="2020" name="Nature">
        <title>Giant virus diversity and host interactions through global metagenomics.</title>
        <authorList>
            <person name="Schulz F."/>
            <person name="Roux S."/>
            <person name="Paez-Espino D."/>
            <person name="Jungbluth S."/>
            <person name="Walsh D.A."/>
            <person name="Denef V.J."/>
            <person name="McMahon K.D."/>
            <person name="Konstantinidis K.T."/>
            <person name="Eloe-Fadrosh E.A."/>
            <person name="Kyrpides N.C."/>
            <person name="Woyke T."/>
        </authorList>
    </citation>
    <scope>NUCLEOTIDE SEQUENCE</scope>
    <source>
        <strain evidence="1">GVMAG-M-3300010158-60</strain>
    </source>
</reference>
<evidence type="ECO:0000313" key="1">
    <source>
        <dbReference type="EMBL" id="QHS89285.1"/>
    </source>
</evidence>
<name>A0A6C0BAJ9_9ZZZZ</name>